<keyword evidence="2" id="KW-0540">Nuclease</keyword>
<comment type="caution">
    <text evidence="2">The sequence shown here is derived from an EMBL/GenBank/DDBJ whole genome shotgun (WGS) entry which is preliminary data.</text>
</comment>
<dbReference type="EMBL" id="CAXAMM010019358">
    <property type="protein sequence ID" value="CAK9045553.1"/>
    <property type="molecule type" value="Genomic_DNA"/>
</dbReference>
<keyword evidence="2" id="KW-0378">Hydrolase</keyword>
<evidence type="ECO:0000313" key="2">
    <source>
        <dbReference type="EMBL" id="CAK9045553.1"/>
    </source>
</evidence>
<protein>
    <submittedName>
        <fullName evidence="2">3'-5' exonuclease</fullName>
    </submittedName>
</protein>
<name>A0ABP0M232_9DINO</name>
<dbReference type="InterPro" id="IPR036397">
    <property type="entry name" value="RNaseH_sf"/>
</dbReference>
<sequence>MTTKSRYFVFDIETVADGQLVNRLRYGNSEPSPEAAVRRYRDELLEKYESDFIPYTFQVPVSVAVAKVAEDFTLFDLVTLDEPEYRSHIITEHFWRGWDKYGRPTFVSFNGRTFDLPLMELAAFRYGVAVPAWFNASARSYEQPRNRFNISAHIDLQELLTNFGSTRFTGGLNLAANLLGKPGKMDVQGDMVQDLYEAGKEQEINDYCRCDVLDTYFVFLRTRVLLGEINLEEEQQLIAKTKGWLEEQASESEAYRLYLERWGDWQDPW</sequence>
<evidence type="ECO:0000259" key="1">
    <source>
        <dbReference type="Pfam" id="PF10108"/>
    </source>
</evidence>
<dbReference type="InterPro" id="IPR019288">
    <property type="entry name" value="3'-5'_exonuclease_PolB-like"/>
</dbReference>
<accession>A0ABP0M232</accession>
<dbReference type="Gene3D" id="3.30.420.10">
    <property type="entry name" value="Ribonuclease H-like superfamily/Ribonuclease H"/>
    <property type="match status" value="1"/>
</dbReference>
<gene>
    <name evidence="2" type="ORF">SCF082_LOCUS25736</name>
</gene>
<feature type="domain" description="Predicted 3'-5' exonuclease PolB-like" evidence="1">
    <location>
        <begin position="50"/>
        <end position="262"/>
    </location>
</feature>
<dbReference type="Proteomes" id="UP001642464">
    <property type="component" value="Unassembled WGS sequence"/>
</dbReference>
<keyword evidence="3" id="KW-1185">Reference proteome</keyword>
<proteinExistence type="predicted"/>
<dbReference type="Pfam" id="PF10108">
    <property type="entry name" value="DNA_pol_B_exo2"/>
    <property type="match status" value="1"/>
</dbReference>
<dbReference type="CDD" id="cd05782">
    <property type="entry name" value="DNA_polB_like1_exo"/>
    <property type="match status" value="1"/>
</dbReference>
<evidence type="ECO:0000313" key="3">
    <source>
        <dbReference type="Proteomes" id="UP001642464"/>
    </source>
</evidence>
<keyword evidence="2" id="KW-0269">Exonuclease</keyword>
<reference evidence="2 3" key="1">
    <citation type="submission" date="2024-02" db="EMBL/GenBank/DDBJ databases">
        <authorList>
            <person name="Chen Y."/>
            <person name="Shah S."/>
            <person name="Dougan E. K."/>
            <person name="Thang M."/>
            <person name="Chan C."/>
        </authorList>
    </citation>
    <scope>NUCLEOTIDE SEQUENCE [LARGE SCALE GENOMIC DNA]</scope>
</reference>
<dbReference type="SUPFAM" id="SSF53098">
    <property type="entry name" value="Ribonuclease H-like"/>
    <property type="match status" value="1"/>
</dbReference>
<dbReference type="InterPro" id="IPR012337">
    <property type="entry name" value="RNaseH-like_sf"/>
</dbReference>
<organism evidence="2 3">
    <name type="scientific">Durusdinium trenchii</name>
    <dbReference type="NCBI Taxonomy" id="1381693"/>
    <lineage>
        <taxon>Eukaryota</taxon>
        <taxon>Sar</taxon>
        <taxon>Alveolata</taxon>
        <taxon>Dinophyceae</taxon>
        <taxon>Suessiales</taxon>
        <taxon>Symbiodiniaceae</taxon>
        <taxon>Durusdinium</taxon>
    </lineage>
</organism>
<dbReference type="GO" id="GO:0004527">
    <property type="term" value="F:exonuclease activity"/>
    <property type="evidence" value="ECO:0007669"/>
    <property type="project" value="UniProtKB-KW"/>
</dbReference>